<evidence type="ECO:0000313" key="2">
    <source>
        <dbReference type="Proteomes" id="UP000095767"/>
    </source>
</evidence>
<feature type="non-terminal residue" evidence="1">
    <location>
        <position position="1"/>
    </location>
</feature>
<organism evidence="1 2">
    <name type="scientific">Dichanthelium oligosanthes</name>
    <dbReference type="NCBI Taxonomy" id="888268"/>
    <lineage>
        <taxon>Eukaryota</taxon>
        <taxon>Viridiplantae</taxon>
        <taxon>Streptophyta</taxon>
        <taxon>Embryophyta</taxon>
        <taxon>Tracheophyta</taxon>
        <taxon>Spermatophyta</taxon>
        <taxon>Magnoliopsida</taxon>
        <taxon>Liliopsida</taxon>
        <taxon>Poales</taxon>
        <taxon>Poaceae</taxon>
        <taxon>PACMAD clade</taxon>
        <taxon>Panicoideae</taxon>
        <taxon>Panicodae</taxon>
        <taxon>Paniceae</taxon>
        <taxon>Dichantheliinae</taxon>
        <taxon>Dichanthelium</taxon>
    </lineage>
</organism>
<name>A0A1E5WA49_9POAL</name>
<keyword evidence="2" id="KW-1185">Reference proteome</keyword>
<reference evidence="1 2" key="1">
    <citation type="submission" date="2016-09" db="EMBL/GenBank/DDBJ databases">
        <title>The draft genome of Dichanthelium oligosanthes: A C3 panicoid grass species.</title>
        <authorList>
            <person name="Studer A.J."/>
            <person name="Schnable J.C."/>
            <person name="Brutnell T.P."/>
        </authorList>
    </citation>
    <scope>NUCLEOTIDE SEQUENCE [LARGE SCALE GENOMIC DNA]</scope>
    <source>
        <strain evidence="2">cv. Kellogg 1175</strain>
        <tissue evidence="1">Leaf</tissue>
    </source>
</reference>
<dbReference type="AlphaFoldDB" id="A0A1E5WA49"/>
<gene>
    <name evidence="1" type="ORF">BAE44_0004715</name>
</gene>
<accession>A0A1E5WA49</accession>
<evidence type="ECO:0000313" key="1">
    <source>
        <dbReference type="EMBL" id="OEL34262.1"/>
    </source>
</evidence>
<comment type="caution">
    <text evidence="1">The sequence shown here is derived from an EMBL/GenBank/DDBJ whole genome shotgun (WGS) entry which is preliminary data.</text>
</comment>
<dbReference type="Proteomes" id="UP000095767">
    <property type="component" value="Unassembled WGS sequence"/>
</dbReference>
<protein>
    <submittedName>
        <fullName evidence="1">Uncharacterized protein</fullName>
    </submittedName>
</protein>
<sequence length="43" mass="4841">LKTSVSLFTYMNKEVVQTLAVTWPKGIENVTTRLDSLRSSLNV</sequence>
<dbReference type="EMBL" id="LWDX02015862">
    <property type="protein sequence ID" value="OEL34262.1"/>
    <property type="molecule type" value="Genomic_DNA"/>
</dbReference>
<proteinExistence type="predicted"/>